<reference evidence="1" key="1">
    <citation type="submission" date="2021-03" db="EMBL/GenBank/DDBJ databases">
        <title>Chromosome level genome of the anhydrobiotic midge Polypedilum vanderplanki.</title>
        <authorList>
            <person name="Yoshida Y."/>
            <person name="Kikawada T."/>
            <person name="Gusev O."/>
        </authorList>
    </citation>
    <scope>NUCLEOTIDE SEQUENCE</scope>
    <source>
        <strain evidence="1">NIAS01</strain>
        <tissue evidence="1">Whole body or cell culture</tissue>
    </source>
</reference>
<proteinExistence type="predicted"/>
<sequence length="162" mass="18288">MSKTSSFNLKTTSQASRKTIIQDEYCERPTKCNPCGESNYPVCGTKNPNLTCRPAGRSWGRACGPVFFCNGKWITPPKKRLCRPISVRGKNSRSMPYGFGLYARKIYPFGLPCIGSCFLQKPQCNEYFYPMLPTKPGKIYSTYTFNTRGPPYNHPLPCTVTK</sequence>
<gene>
    <name evidence="1" type="ORF">PVAND_009103</name>
</gene>
<organism evidence="1 2">
    <name type="scientific">Polypedilum vanderplanki</name>
    <name type="common">Sleeping chironomid midge</name>
    <dbReference type="NCBI Taxonomy" id="319348"/>
    <lineage>
        <taxon>Eukaryota</taxon>
        <taxon>Metazoa</taxon>
        <taxon>Ecdysozoa</taxon>
        <taxon>Arthropoda</taxon>
        <taxon>Hexapoda</taxon>
        <taxon>Insecta</taxon>
        <taxon>Pterygota</taxon>
        <taxon>Neoptera</taxon>
        <taxon>Endopterygota</taxon>
        <taxon>Diptera</taxon>
        <taxon>Nematocera</taxon>
        <taxon>Chironomoidea</taxon>
        <taxon>Chironomidae</taxon>
        <taxon>Chironominae</taxon>
        <taxon>Polypedilum</taxon>
        <taxon>Polypedilum</taxon>
    </lineage>
</organism>
<keyword evidence="2" id="KW-1185">Reference proteome</keyword>
<protein>
    <submittedName>
        <fullName evidence="1">Uncharacterized protein</fullName>
    </submittedName>
</protein>
<dbReference type="EMBL" id="JADBJN010000001">
    <property type="protein sequence ID" value="KAG5679543.1"/>
    <property type="molecule type" value="Genomic_DNA"/>
</dbReference>
<evidence type="ECO:0000313" key="2">
    <source>
        <dbReference type="Proteomes" id="UP001107558"/>
    </source>
</evidence>
<comment type="caution">
    <text evidence="1">The sequence shown here is derived from an EMBL/GenBank/DDBJ whole genome shotgun (WGS) entry which is preliminary data.</text>
</comment>
<dbReference type="AlphaFoldDB" id="A0A9J6CC28"/>
<accession>A0A9J6CC28</accession>
<dbReference type="OrthoDB" id="10355548at2759"/>
<name>A0A9J6CC28_POLVA</name>
<evidence type="ECO:0000313" key="1">
    <source>
        <dbReference type="EMBL" id="KAG5679543.1"/>
    </source>
</evidence>
<dbReference type="Proteomes" id="UP001107558">
    <property type="component" value="Chromosome 1"/>
</dbReference>